<dbReference type="Proteomes" id="UP000550714">
    <property type="component" value="Unassembled WGS sequence"/>
</dbReference>
<reference evidence="4 5" key="1">
    <citation type="submission" date="2020-08" db="EMBL/GenBank/DDBJ databases">
        <title>Genomic Encyclopedia of Type Strains, Phase III (KMG-III): the genomes of soil and plant-associated and newly described type strains.</title>
        <authorList>
            <person name="Whitman W."/>
        </authorList>
    </citation>
    <scope>NUCLEOTIDE SEQUENCE [LARGE SCALE GENOMIC DNA]</scope>
    <source>
        <strain evidence="4 5">CECT 8577</strain>
    </source>
</reference>
<feature type="chain" id="PRO_5032837678" evidence="2">
    <location>
        <begin position="27"/>
        <end position="206"/>
    </location>
</feature>
<evidence type="ECO:0000256" key="1">
    <source>
        <dbReference type="SAM" id="MobiDB-lite"/>
    </source>
</evidence>
<dbReference type="InterPro" id="IPR012347">
    <property type="entry name" value="Ferritin-like"/>
</dbReference>
<feature type="compositionally biased region" description="Polar residues" evidence="1">
    <location>
        <begin position="30"/>
        <end position="50"/>
    </location>
</feature>
<proteinExistence type="predicted"/>
<feature type="compositionally biased region" description="Basic and acidic residues" evidence="1">
    <location>
        <begin position="116"/>
        <end position="131"/>
    </location>
</feature>
<protein>
    <submittedName>
        <fullName evidence="4">Uncharacterized protein (DUF305 family)</fullName>
    </submittedName>
</protein>
<dbReference type="AlphaFoldDB" id="A0A839RZD0"/>
<dbReference type="PROSITE" id="PS51257">
    <property type="entry name" value="PROKAR_LIPOPROTEIN"/>
    <property type="match status" value="1"/>
</dbReference>
<accession>A0A839RZD0</accession>
<feature type="region of interest" description="Disordered" evidence="1">
    <location>
        <begin position="26"/>
        <end position="50"/>
    </location>
</feature>
<dbReference type="RefSeq" id="WP_183651640.1">
    <property type="nucleotide sequence ID" value="NZ_JACHWU010000002.1"/>
</dbReference>
<sequence length="206" mass="21650">MKITSVAATATALTAAFVLTACSDEAASGNAPNSTPAVSSPSDPTAQASAEHNDADIAFARGMIPHHQQAVEMSKLAATRAGGDVRRLATTIEQAQSPEIAKMRGFLASWNASESGMDHEAEDHESGDHGGDSGMMSDGQMRRLEQADGAAFDRMFLEMMIAHHEGAVRMAGAQLTDGINPEATTLAREIIAAQRAEITEMRDLLG</sequence>
<evidence type="ECO:0000313" key="5">
    <source>
        <dbReference type="Proteomes" id="UP000550714"/>
    </source>
</evidence>
<evidence type="ECO:0000259" key="3">
    <source>
        <dbReference type="Pfam" id="PF03713"/>
    </source>
</evidence>
<evidence type="ECO:0000256" key="2">
    <source>
        <dbReference type="SAM" id="SignalP"/>
    </source>
</evidence>
<comment type="caution">
    <text evidence="4">The sequence shown here is derived from an EMBL/GenBank/DDBJ whole genome shotgun (WGS) entry which is preliminary data.</text>
</comment>
<dbReference type="Pfam" id="PF03713">
    <property type="entry name" value="DUF305"/>
    <property type="match status" value="1"/>
</dbReference>
<feature type="domain" description="DUF305" evidence="3">
    <location>
        <begin position="56"/>
        <end position="205"/>
    </location>
</feature>
<dbReference type="PANTHER" id="PTHR36933:SF1">
    <property type="entry name" value="SLL0788 PROTEIN"/>
    <property type="match status" value="1"/>
</dbReference>
<name>A0A839RZD0_9PSEU</name>
<keyword evidence="2" id="KW-0732">Signal</keyword>
<dbReference type="Gene3D" id="1.20.1260.10">
    <property type="match status" value="1"/>
</dbReference>
<keyword evidence="5" id="KW-1185">Reference proteome</keyword>
<dbReference type="InterPro" id="IPR005183">
    <property type="entry name" value="DUF305_CopM-like"/>
</dbReference>
<gene>
    <name evidence="4" type="ORF">FHS23_001849</name>
</gene>
<feature type="signal peptide" evidence="2">
    <location>
        <begin position="1"/>
        <end position="26"/>
    </location>
</feature>
<dbReference type="EMBL" id="JACHWU010000002">
    <property type="protein sequence ID" value="MBB3050826.1"/>
    <property type="molecule type" value="Genomic_DNA"/>
</dbReference>
<dbReference type="PANTHER" id="PTHR36933">
    <property type="entry name" value="SLL0788 PROTEIN"/>
    <property type="match status" value="1"/>
</dbReference>
<evidence type="ECO:0000313" key="4">
    <source>
        <dbReference type="EMBL" id="MBB3050826.1"/>
    </source>
</evidence>
<feature type="region of interest" description="Disordered" evidence="1">
    <location>
        <begin position="114"/>
        <end position="134"/>
    </location>
</feature>
<organism evidence="4 5">
    <name type="scientific">Prauserella isguenensis</name>
    <dbReference type="NCBI Taxonomy" id="1470180"/>
    <lineage>
        <taxon>Bacteria</taxon>
        <taxon>Bacillati</taxon>
        <taxon>Actinomycetota</taxon>
        <taxon>Actinomycetes</taxon>
        <taxon>Pseudonocardiales</taxon>
        <taxon>Pseudonocardiaceae</taxon>
        <taxon>Prauserella</taxon>
    </lineage>
</organism>